<dbReference type="RefSeq" id="WP_274455795.1">
    <property type="nucleotide sequence ID" value="NZ_CP067097.1"/>
</dbReference>
<keyword evidence="4 7" id="KW-0812">Transmembrane</keyword>
<dbReference type="InterPro" id="IPR051258">
    <property type="entry name" value="Diverse_Substrate_Transporter"/>
</dbReference>
<evidence type="ECO:0000256" key="5">
    <source>
        <dbReference type="ARBA" id="ARBA00022989"/>
    </source>
</evidence>
<evidence type="ECO:0000259" key="8">
    <source>
        <dbReference type="Pfam" id="PF00892"/>
    </source>
</evidence>
<organism evidence="9 10">
    <name type="scientific">Alicyclobacillus cycloheptanicus</name>
    <dbReference type="NCBI Taxonomy" id="1457"/>
    <lineage>
        <taxon>Bacteria</taxon>
        <taxon>Bacillati</taxon>
        <taxon>Bacillota</taxon>
        <taxon>Bacilli</taxon>
        <taxon>Bacillales</taxon>
        <taxon>Alicyclobacillaceae</taxon>
        <taxon>Alicyclobacillus</taxon>
    </lineage>
</organism>
<feature type="transmembrane region" description="Helical" evidence="7">
    <location>
        <begin position="157"/>
        <end position="174"/>
    </location>
</feature>
<evidence type="ECO:0000256" key="6">
    <source>
        <dbReference type="ARBA" id="ARBA00023136"/>
    </source>
</evidence>
<dbReference type="EMBL" id="JAUSTP010000001">
    <property type="protein sequence ID" value="MDQ0188390.1"/>
    <property type="molecule type" value="Genomic_DNA"/>
</dbReference>
<feature type="transmembrane region" description="Helical" evidence="7">
    <location>
        <begin position="12"/>
        <end position="29"/>
    </location>
</feature>
<dbReference type="Pfam" id="PF00892">
    <property type="entry name" value="EamA"/>
    <property type="match status" value="2"/>
</dbReference>
<keyword evidence="6 7" id="KW-0472">Membrane</keyword>
<protein>
    <submittedName>
        <fullName evidence="9">Drug/metabolite transporter (DMT)-like permease</fullName>
    </submittedName>
</protein>
<evidence type="ECO:0000313" key="9">
    <source>
        <dbReference type="EMBL" id="MDQ0188390.1"/>
    </source>
</evidence>
<dbReference type="SUPFAM" id="SSF103481">
    <property type="entry name" value="Multidrug resistance efflux transporter EmrE"/>
    <property type="match status" value="2"/>
</dbReference>
<feature type="transmembrane region" description="Helical" evidence="7">
    <location>
        <begin position="278"/>
        <end position="297"/>
    </location>
</feature>
<comment type="subcellular location">
    <subcellularLocation>
        <location evidence="1">Cell membrane</location>
        <topology evidence="1">Multi-pass membrane protein</topology>
    </subcellularLocation>
</comment>
<sequence length="308" mass="33009">MEEAADISNRRLLSNLFLLFITLVWGATFTLTKDALQVVPVYPFLFVRFLLAAVALAVVCLASPVHRGGFTRRVWAAGTWLGLLLFGGYALQTLGLLTVSASVSGFLTGLNVVLVPIFAIPILRSIPRPRTWLAAMMAAVGLALFSGGDVLQMPAGSLYVLLCAVCLALQIVFVDKLGKDTDALALATVELLVVAVCAFAASLLHPHQVLGPAAAWLQPAVIWATLINGLLGTSLAYWGQNICQKFTSAGEIAVIFSMEPVFAAVIAWFALGDRLSRMGWWGSVLIFASMLAADPAVKLPIRWQRKTA</sequence>
<feature type="transmembrane region" description="Helical" evidence="7">
    <location>
        <begin position="250"/>
        <end position="272"/>
    </location>
</feature>
<keyword evidence="5 7" id="KW-1133">Transmembrane helix</keyword>
<evidence type="ECO:0000256" key="2">
    <source>
        <dbReference type="ARBA" id="ARBA00007362"/>
    </source>
</evidence>
<feature type="transmembrane region" description="Helical" evidence="7">
    <location>
        <begin position="132"/>
        <end position="151"/>
    </location>
</feature>
<comment type="caution">
    <text evidence="9">The sequence shown here is derived from an EMBL/GenBank/DDBJ whole genome shotgun (WGS) entry which is preliminary data.</text>
</comment>
<name>A0ABT9XE24_9BACL</name>
<dbReference type="InterPro" id="IPR000620">
    <property type="entry name" value="EamA_dom"/>
</dbReference>
<feature type="domain" description="EamA" evidence="8">
    <location>
        <begin position="156"/>
        <end position="291"/>
    </location>
</feature>
<dbReference type="InterPro" id="IPR037185">
    <property type="entry name" value="EmrE-like"/>
</dbReference>
<dbReference type="Proteomes" id="UP001232973">
    <property type="component" value="Unassembled WGS sequence"/>
</dbReference>
<dbReference type="PANTHER" id="PTHR42920:SF5">
    <property type="entry name" value="EAMA DOMAIN-CONTAINING PROTEIN"/>
    <property type="match status" value="1"/>
</dbReference>
<feature type="transmembrane region" description="Helical" evidence="7">
    <location>
        <begin position="74"/>
        <end position="91"/>
    </location>
</feature>
<reference evidence="9 10" key="1">
    <citation type="submission" date="2023-07" db="EMBL/GenBank/DDBJ databases">
        <title>Genomic Encyclopedia of Type Strains, Phase IV (KMG-IV): sequencing the most valuable type-strain genomes for metagenomic binning, comparative biology and taxonomic classification.</title>
        <authorList>
            <person name="Goeker M."/>
        </authorList>
    </citation>
    <scope>NUCLEOTIDE SEQUENCE [LARGE SCALE GENOMIC DNA]</scope>
    <source>
        <strain evidence="9 10">DSM 4006</strain>
    </source>
</reference>
<evidence type="ECO:0000256" key="7">
    <source>
        <dbReference type="SAM" id="Phobius"/>
    </source>
</evidence>
<feature type="transmembrane region" description="Helical" evidence="7">
    <location>
        <begin position="183"/>
        <end position="204"/>
    </location>
</feature>
<feature type="domain" description="EamA" evidence="8">
    <location>
        <begin position="15"/>
        <end position="146"/>
    </location>
</feature>
<comment type="similarity">
    <text evidence="2">Belongs to the EamA transporter family.</text>
</comment>
<evidence type="ECO:0000256" key="3">
    <source>
        <dbReference type="ARBA" id="ARBA00022475"/>
    </source>
</evidence>
<feature type="transmembrane region" description="Helical" evidence="7">
    <location>
        <begin position="41"/>
        <end position="62"/>
    </location>
</feature>
<feature type="transmembrane region" description="Helical" evidence="7">
    <location>
        <begin position="97"/>
        <end position="120"/>
    </location>
</feature>
<evidence type="ECO:0000256" key="4">
    <source>
        <dbReference type="ARBA" id="ARBA00022692"/>
    </source>
</evidence>
<keyword evidence="10" id="KW-1185">Reference proteome</keyword>
<feature type="transmembrane region" description="Helical" evidence="7">
    <location>
        <begin position="216"/>
        <end position="238"/>
    </location>
</feature>
<evidence type="ECO:0000256" key="1">
    <source>
        <dbReference type="ARBA" id="ARBA00004651"/>
    </source>
</evidence>
<accession>A0ABT9XE24</accession>
<dbReference type="PANTHER" id="PTHR42920">
    <property type="entry name" value="OS03G0707200 PROTEIN-RELATED"/>
    <property type="match status" value="1"/>
</dbReference>
<evidence type="ECO:0000313" key="10">
    <source>
        <dbReference type="Proteomes" id="UP001232973"/>
    </source>
</evidence>
<gene>
    <name evidence="9" type="ORF">J2S03_000194</name>
</gene>
<keyword evidence="3" id="KW-1003">Cell membrane</keyword>
<proteinExistence type="inferred from homology"/>